<evidence type="ECO:0000313" key="3">
    <source>
        <dbReference type="EMBL" id="MFC2249529.1"/>
    </source>
</evidence>
<dbReference type="Pfam" id="PF06568">
    <property type="entry name" value="YjiS-like"/>
    <property type="match status" value="1"/>
</dbReference>
<keyword evidence="4" id="KW-1185">Reference proteome</keyword>
<feature type="domain" description="YjiS-like" evidence="1">
    <location>
        <begin position="16"/>
        <end position="44"/>
    </location>
</feature>
<dbReference type="EMBL" id="JBFNQD010000010">
    <property type="protein sequence ID" value="MEW9308867.1"/>
    <property type="molecule type" value="Genomic_DNA"/>
</dbReference>
<comment type="caution">
    <text evidence="3">The sequence shown here is derived from an EMBL/GenBank/DDBJ whole genome shotgun (WGS) entry which is preliminary data.</text>
</comment>
<reference evidence="2 4" key="1">
    <citation type="submission" date="2024-07" db="EMBL/GenBank/DDBJ databases">
        <title>Description of Labrys sedimenti sp. nov., isolated from a diclofenac-degrading enrichment culture.</title>
        <authorList>
            <person name="Tancsics A."/>
            <person name="Csepanyi A."/>
        </authorList>
    </citation>
    <scope>NUCLEOTIDE SEQUENCE [LARGE SCALE GENOMIC DNA]</scope>
    <source>
        <strain evidence="2 4">LMG 23578</strain>
    </source>
</reference>
<dbReference type="RefSeq" id="WP_311934466.1">
    <property type="nucleotide sequence ID" value="NZ_JAVSCS010000008.1"/>
</dbReference>
<gene>
    <name evidence="2" type="ORF">ABXS05_25185</name>
    <name evidence="3" type="ORF">ACETRX_07880</name>
</gene>
<dbReference type="Proteomes" id="UP001595190">
    <property type="component" value="Unassembled WGS sequence"/>
</dbReference>
<evidence type="ECO:0000259" key="1">
    <source>
        <dbReference type="Pfam" id="PF06568"/>
    </source>
</evidence>
<organism evidence="3 5">
    <name type="scientific">Labrys neptuniae</name>
    <dbReference type="NCBI Taxonomy" id="376174"/>
    <lineage>
        <taxon>Bacteria</taxon>
        <taxon>Pseudomonadati</taxon>
        <taxon>Pseudomonadota</taxon>
        <taxon>Alphaproteobacteria</taxon>
        <taxon>Hyphomicrobiales</taxon>
        <taxon>Xanthobacteraceae</taxon>
        <taxon>Labrys</taxon>
    </lineage>
</organism>
<accession>A0ABV6ZBJ4</accession>
<dbReference type="InterPro" id="IPR009506">
    <property type="entry name" value="YjiS-like"/>
</dbReference>
<protein>
    <submittedName>
        <fullName evidence="3">DUF1127 domain-containing protein</fullName>
    </submittedName>
</protein>
<dbReference type="Proteomes" id="UP001555786">
    <property type="component" value="Unassembled WGS sequence"/>
</dbReference>
<evidence type="ECO:0000313" key="4">
    <source>
        <dbReference type="Proteomes" id="UP001555786"/>
    </source>
</evidence>
<name>A0ABV6ZBJ4_9HYPH</name>
<proteinExistence type="predicted"/>
<dbReference type="EMBL" id="JBHGPK010000002">
    <property type="protein sequence ID" value="MFC2249529.1"/>
    <property type="molecule type" value="Genomic_DNA"/>
</dbReference>
<evidence type="ECO:0000313" key="5">
    <source>
        <dbReference type="Proteomes" id="UP001595190"/>
    </source>
</evidence>
<evidence type="ECO:0000313" key="2">
    <source>
        <dbReference type="EMBL" id="MEW9308867.1"/>
    </source>
</evidence>
<reference evidence="3 5" key="2">
    <citation type="submission" date="2024-09" db="EMBL/GenBank/DDBJ databases">
        <title>Description of Labrys sedimenti sp. nov., isolated from a diclofenac-degrading enrichment culture, and genome-based reclassification of Labrys portucalensis as a later heterotypic synonym of Labrys neptuniae.</title>
        <authorList>
            <person name="Tancsics A."/>
            <person name="Csepanyi A."/>
        </authorList>
    </citation>
    <scope>NUCLEOTIDE SEQUENCE [LARGE SCALE GENOMIC DNA]</scope>
    <source>
        <strain evidence="3 5">LMG 23412</strain>
    </source>
</reference>
<sequence>MFGWIKDILGDLLAERQRRANIEYFDGLSDRVLRDIGIERSDIEKIFDRADPFWQRRRRSLADSWTVLKHFGGARKHNGAGGYGV</sequence>